<dbReference type="InterPro" id="IPR001715">
    <property type="entry name" value="CH_dom"/>
</dbReference>
<dbReference type="Pfam" id="PF00307">
    <property type="entry name" value="CH"/>
    <property type="match status" value="1"/>
</dbReference>
<dbReference type="Gene3D" id="3.80.10.10">
    <property type="entry name" value="Ribonuclease Inhibitor"/>
    <property type="match status" value="1"/>
</dbReference>
<feature type="compositionally biased region" description="Low complexity" evidence="3">
    <location>
        <begin position="374"/>
        <end position="392"/>
    </location>
</feature>
<dbReference type="FunFam" id="1.10.418.10:FF:000081">
    <property type="entry name" value="Leucine-rich-repeats and calponin homology domain protein, isoform C"/>
    <property type="match status" value="1"/>
</dbReference>
<keyword evidence="4" id="KW-0812">Transmembrane</keyword>
<protein>
    <submittedName>
        <fullName evidence="6">Putative leucine-rich repeat lrr protein</fullName>
    </submittedName>
</protein>
<sequence>MAVVGSLERILEDAHLSGELKLSGRKLRDLPKATGKYNLSDTVFADLSRNRFCELPEDVTSFPFLETLLVYHNAIRSIPETVKGLRSLTYLDLRSNQLCVLPREICLLPLKVLLVGNNRLSALPEEMGRMEKLTELDAACNQITHLPARMGDLRSLRSLSLRNNLLVYLPREVTTLQLVSLDLSCNRIATLPVELRQMTSLVDLALDSNPLTSPPASLCVRGMVHVFKYLETMAVREGRNIVDGNTTLRRSAVSQSMRNTSTTEKRRVDSGYSTTSDSGQEKRWSNDDNSPKRSPVAALPSPPSSNGDGYKHVIHIQEKHVNSIECSPEDDSVGMENGMKHLSNVQTYREYKEALRQQRNQDATAVYRSKDHTPTTPSSNSSQSSPQSPQHSFTCKLGGGGNTSQMIGNQNTDKETRRPIQKVPPSRNVVQENGNAQNGKKYTECNSTYVKPNSPVGSKETSPVPGGKVNGSIKSAVSTGKAKQGRTVSWNREIPPEKLSFTMRREFDRQKEETELIQQLRQIIETRLKLTLPEDIASALTDGVVLCHLANHVRPRSVASIHVPSPAVPKLTMARCRRNVDNFLEACRKIGVDDEWICSCADIVAPEWDSSDEDVIDEPPNPSALFATVAALIDIMMAQEDNGQLRIVDGAWDDPEHQPATNTNQQCDTYDEYFKSRGIHFPAKAATNTITCGGRKRKVPQTLDLFARGNGRAKVFAGRRAFADTFPVIREMMEECEYDSDIGKFNCRMGHDECDGGQNDLSTPSCHGMKEPQGKVDTIEKYNFNKNEDADRKIVMKRIEFFEGKVINQKTENNNDCIKTTNQLSTYLCLGTFFCTILFLLFFPPGN</sequence>
<dbReference type="PANTHER" id="PTHR48051">
    <property type="match status" value="1"/>
</dbReference>
<evidence type="ECO:0000256" key="3">
    <source>
        <dbReference type="SAM" id="MobiDB-lite"/>
    </source>
</evidence>
<proteinExistence type="predicted"/>
<dbReference type="GO" id="GO:0005737">
    <property type="term" value="C:cytoplasm"/>
    <property type="evidence" value="ECO:0007669"/>
    <property type="project" value="TreeGrafter"/>
</dbReference>
<dbReference type="SUPFAM" id="SSF47576">
    <property type="entry name" value="Calponin-homology domain, CH-domain"/>
    <property type="match status" value="1"/>
</dbReference>
<keyword evidence="4" id="KW-1133">Transmembrane helix</keyword>
<keyword evidence="1" id="KW-0433">Leucine-rich repeat</keyword>
<dbReference type="InterPro" id="IPR036872">
    <property type="entry name" value="CH_dom_sf"/>
</dbReference>
<keyword evidence="2" id="KW-0677">Repeat</keyword>
<dbReference type="PANTHER" id="PTHR48051:SF21">
    <property type="entry name" value="CALPONIN-HOMOLOGY (CH) DOMAIN-CONTAINING PROTEIN"/>
    <property type="match status" value="1"/>
</dbReference>
<feature type="region of interest" description="Disordered" evidence="3">
    <location>
        <begin position="354"/>
        <end position="488"/>
    </location>
</feature>
<dbReference type="CDD" id="cd21205">
    <property type="entry name" value="CH_LRCH"/>
    <property type="match status" value="1"/>
</dbReference>
<feature type="compositionally biased region" description="Basic and acidic residues" evidence="3">
    <location>
        <begin position="279"/>
        <end position="291"/>
    </location>
</feature>
<dbReference type="PROSITE" id="PS50021">
    <property type="entry name" value="CH"/>
    <property type="match status" value="1"/>
</dbReference>
<dbReference type="InterPro" id="IPR050216">
    <property type="entry name" value="LRR_domain-containing"/>
</dbReference>
<feature type="transmembrane region" description="Helical" evidence="4">
    <location>
        <begin position="824"/>
        <end position="843"/>
    </location>
</feature>
<dbReference type="EMBL" id="GFDF01000173">
    <property type="protein sequence ID" value="JAV13911.1"/>
    <property type="molecule type" value="Transcribed_RNA"/>
</dbReference>
<dbReference type="Gene3D" id="1.10.418.10">
    <property type="entry name" value="Calponin-like domain"/>
    <property type="match status" value="1"/>
</dbReference>
<dbReference type="SMART" id="SM00364">
    <property type="entry name" value="LRR_BAC"/>
    <property type="match status" value="6"/>
</dbReference>
<dbReference type="PROSITE" id="PS51450">
    <property type="entry name" value="LRR"/>
    <property type="match status" value="2"/>
</dbReference>
<dbReference type="SMART" id="SM00033">
    <property type="entry name" value="CH"/>
    <property type="match status" value="1"/>
</dbReference>
<evidence type="ECO:0000256" key="2">
    <source>
        <dbReference type="ARBA" id="ARBA00022737"/>
    </source>
</evidence>
<feature type="compositionally biased region" description="Polar residues" evidence="3">
    <location>
        <begin position="251"/>
        <end position="262"/>
    </location>
</feature>
<reference evidence="6" key="1">
    <citation type="submission" date="2016-12" db="EMBL/GenBank/DDBJ databases">
        <title>An insight into the sialome and mialome of the sand fly, Nyssomyia neivai.</title>
        <authorList>
            <person name="Sebastian V."/>
            <person name="Goulart T.M."/>
            <person name="Oliveira W."/>
            <person name="Calvo E."/>
            <person name="Oliveira L.F."/>
            <person name="Pinto M.C."/>
            <person name="Rosselino A.M."/>
            <person name="Ribeiro J.M."/>
        </authorList>
    </citation>
    <scope>NUCLEOTIDE SEQUENCE</scope>
</reference>
<evidence type="ECO:0000259" key="5">
    <source>
        <dbReference type="PROSITE" id="PS50021"/>
    </source>
</evidence>
<keyword evidence="4" id="KW-0472">Membrane</keyword>
<evidence type="ECO:0000256" key="4">
    <source>
        <dbReference type="SAM" id="Phobius"/>
    </source>
</evidence>
<evidence type="ECO:0000313" key="6">
    <source>
        <dbReference type="EMBL" id="JAV13911.1"/>
    </source>
</evidence>
<dbReference type="InterPro" id="IPR001611">
    <property type="entry name" value="Leu-rich_rpt"/>
</dbReference>
<dbReference type="AlphaFoldDB" id="A0A1L8E5A0"/>
<accession>A0A1L8E5A0</accession>
<feature type="compositionally biased region" description="Polar residues" evidence="3">
    <location>
        <begin position="428"/>
        <end position="461"/>
    </location>
</feature>
<evidence type="ECO:0000256" key="1">
    <source>
        <dbReference type="ARBA" id="ARBA00022614"/>
    </source>
</evidence>
<dbReference type="Pfam" id="PF13855">
    <property type="entry name" value="LRR_8"/>
    <property type="match status" value="1"/>
</dbReference>
<dbReference type="InterPro" id="IPR003591">
    <property type="entry name" value="Leu-rich_rpt_typical-subtyp"/>
</dbReference>
<dbReference type="InterPro" id="IPR032675">
    <property type="entry name" value="LRR_dom_sf"/>
</dbReference>
<dbReference type="SMART" id="SM00369">
    <property type="entry name" value="LRR_TYP"/>
    <property type="match status" value="6"/>
</dbReference>
<name>A0A1L8E5A0_9DIPT</name>
<dbReference type="SUPFAM" id="SSF52058">
    <property type="entry name" value="L domain-like"/>
    <property type="match status" value="1"/>
</dbReference>
<feature type="region of interest" description="Disordered" evidence="3">
    <location>
        <begin position="251"/>
        <end position="310"/>
    </location>
</feature>
<organism evidence="6">
    <name type="scientific">Nyssomyia neivai</name>
    <dbReference type="NCBI Taxonomy" id="330878"/>
    <lineage>
        <taxon>Eukaryota</taxon>
        <taxon>Metazoa</taxon>
        <taxon>Ecdysozoa</taxon>
        <taxon>Arthropoda</taxon>
        <taxon>Hexapoda</taxon>
        <taxon>Insecta</taxon>
        <taxon>Pterygota</taxon>
        <taxon>Neoptera</taxon>
        <taxon>Endopterygota</taxon>
        <taxon>Diptera</taxon>
        <taxon>Nematocera</taxon>
        <taxon>Psychodoidea</taxon>
        <taxon>Psychodidae</taxon>
        <taxon>Nyssomyia</taxon>
    </lineage>
</organism>
<feature type="domain" description="Calponin-homology (CH)" evidence="5">
    <location>
        <begin position="510"/>
        <end position="637"/>
    </location>
</feature>